<dbReference type="AlphaFoldDB" id="X1JFE7"/>
<accession>X1JFE7</accession>
<dbReference type="Gene3D" id="3.30.160.250">
    <property type="match status" value="1"/>
</dbReference>
<dbReference type="InterPro" id="IPR035069">
    <property type="entry name" value="TTHA1013/TTHA0281-like"/>
</dbReference>
<comment type="caution">
    <text evidence="1">The sequence shown here is derived from an EMBL/GenBank/DDBJ whole genome shotgun (WGS) entry which is preliminary data.</text>
</comment>
<evidence type="ECO:0000313" key="1">
    <source>
        <dbReference type="EMBL" id="GAH80255.1"/>
    </source>
</evidence>
<protein>
    <submittedName>
        <fullName evidence="1">Uncharacterized protein</fullName>
    </submittedName>
</protein>
<proteinExistence type="predicted"/>
<gene>
    <name evidence="1" type="ORF">S03H2_57301</name>
</gene>
<sequence>MDRHESQEVLERTVRSMNSFASVWENFPMKPRRIRSFWKEVDNQSIISTTIIAQEQIIEYRNIFIGTLHSEDYVLRKPIPVSIEHEEQVYVASNYDLGLYGYGDTENEAIDDLRESIIGCYEDLKQEKELGPIPSRMMAYYEEIIDER</sequence>
<organism evidence="1">
    <name type="scientific">marine sediment metagenome</name>
    <dbReference type="NCBI Taxonomy" id="412755"/>
    <lineage>
        <taxon>unclassified sequences</taxon>
        <taxon>metagenomes</taxon>
        <taxon>ecological metagenomes</taxon>
    </lineage>
</organism>
<reference evidence="1" key="1">
    <citation type="journal article" date="2014" name="Front. Microbiol.">
        <title>High frequency of phylogenetically diverse reductive dehalogenase-homologous genes in deep subseafloor sedimentary metagenomes.</title>
        <authorList>
            <person name="Kawai M."/>
            <person name="Futagami T."/>
            <person name="Toyoda A."/>
            <person name="Takaki Y."/>
            <person name="Nishi S."/>
            <person name="Hori S."/>
            <person name="Arai W."/>
            <person name="Tsubouchi T."/>
            <person name="Morono Y."/>
            <person name="Uchiyama I."/>
            <person name="Ito T."/>
            <person name="Fujiyama A."/>
            <person name="Inagaki F."/>
            <person name="Takami H."/>
        </authorList>
    </citation>
    <scope>NUCLEOTIDE SEQUENCE</scope>
    <source>
        <strain evidence="1">Expedition CK06-06</strain>
    </source>
</reference>
<dbReference type="EMBL" id="BARU01036726">
    <property type="protein sequence ID" value="GAH80255.1"/>
    <property type="molecule type" value="Genomic_DNA"/>
</dbReference>
<name>X1JFE7_9ZZZZ</name>
<dbReference type="SUPFAM" id="SSF143100">
    <property type="entry name" value="TTHA1013/TTHA0281-like"/>
    <property type="match status" value="1"/>
</dbReference>